<dbReference type="GO" id="GO:0016887">
    <property type="term" value="F:ATP hydrolysis activity"/>
    <property type="evidence" value="ECO:0007669"/>
    <property type="project" value="TreeGrafter"/>
</dbReference>
<evidence type="ECO:0000259" key="4">
    <source>
        <dbReference type="SMART" id="SM00382"/>
    </source>
</evidence>
<dbReference type="FunFam" id="3.40.50.300:FF:000398">
    <property type="entry name" value="Type IV pilus assembly ATPase PilB"/>
    <property type="match status" value="1"/>
</dbReference>
<dbReference type="GO" id="GO:0005886">
    <property type="term" value="C:plasma membrane"/>
    <property type="evidence" value="ECO:0007669"/>
    <property type="project" value="TreeGrafter"/>
</dbReference>
<dbReference type="RefSeq" id="WP_145445805.1">
    <property type="nucleotide sequence ID" value="NZ_CP036280.1"/>
</dbReference>
<dbReference type="InterPro" id="IPR027417">
    <property type="entry name" value="P-loop_NTPase"/>
</dbReference>
<comment type="similarity">
    <text evidence="1">Belongs to the GSP E family.</text>
</comment>
<dbReference type="SUPFAM" id="SSF52540">
    <property type="entry name" value="P-loop containing nucleoside triphosphate hydrolases"/>
    <property type="match status" value="1"/>
</dbReference>
<keyword evidence="2" id="KW-0547">Nucleotide-binding</keyword>
<dbReference type="Gene3D" id="3.30.300.160">
    <property type="entry name" value="Type II secretion system, protein E, N-terminal domain"/>
    <property type="match status" value="1"/>
</dbReference>
<evidence type="ECO:0000313" key="6">
    <source>
        <dbReference type="Proteomes" id="UP000320386"/>
    </source>
</evidence>
<name>A0A518BXH2_9BACT</name>
<dbReference type="Gene3D" id="3.40.50.300">
    <property type="entry name" value="P-loop containing nucleotide triphosphate hydrolases"/>
    <property type="match status" value="1"/>
</dbReference>
<proteinExistence type="inferred from homology"/>
<evidence type="ECO:0000256" key="1">
    <source>
        <dbReference type="ARBA" id="ARBA00006611"/>
    </source>
</evidence>
<dbReference type="SMART" id="SM00382">
    <property type="entry name" value="AAA"/>
    <property type="match status" value="1"/>
</dbReference>
<dbReference type="SUPFAM" id="SSF160246">
    <property type="entry name" value="EspE N-terminal domain-like"/>
    <property type="match status" value="1"/>
</dbReference>
<dbReference type="OrthoDB" id="244550at2"/>
<evidence type="ECO:0000313" key="5">
    <source>
        <dbReference type="EMBL" id="QDU71654.1"/>
    </source>
</evidence>
<dbReference type="AlphaFoldDB" id="A0A518BXH2"/>
<dbReference type="InterPro" id="IPR037257">
    <property type="entry name" value="T2SS_E_N_sf"/>
</dbReference>
<dbReference type="PANTHER" id="PTHR30258">
    <property type="entry name" value="TYPE II SECRETION SYSTEM PROTEIN GSPE-RELATED"/>
    <property type="match status" value="1"/>
</dbReference>
<dbReference type="Pfam" id="PF05157">
    <property type="entry name" value="MshEN"/>
    <property type="match status" value="1"/>
</dbReference>
<evidence type="ECO:0000256" key="2">
    <source>
        <dbReference type="ARBA" id="ARBA00022741"/>
    </source>
</evidence>
<protein>
    <submittedName>
        <fullName evidence="5">Type II/IV secretion system protein</fullName>
    </submittedName>
</protein>
<dbReference type="PANTHER" id="PTHR30258:SF1">
    <property type="entry name" value="PROTEIN TRANSPORT PROTEIN HOFB HOMOLOG"/>
    <property type="match status" value="1"/>
</dbReference>
<dbReference type="CDD" id="cd01129">
    <property type="entry name" value="PulE-GspE-like"/>
    <property type="match status" value="1"/>
</dbReference>
<dbReference type="InterPro" id="IPR001482">
    <property type="entry name" value="T2SS/T4SS_dom"/>
</dbReference>
<gene>
    <name evidence="5" type="ORF">Pan265_15060</name>
</gene>
<keyword evidence="6" id="KW-1185">Reference proteome</keyword>
<dbReference type="GO" id="GO:0005524">
    <property type="term" value="F:ATP binding"/>
    <property type="evidence" value="ECO:0007669"/>
    <property type="project" value="UniProtKB-KW"/>
</dbReference>
<dbReference type="KEGG" id="mcad:Pan265_15060"/>
<accession>A0A518BXH2</accession>
<dbReference type="Gene3D" id="3.30.450.90">
    <property type="match status" value="1"/>
</dbReference>
<organism evidence="5 6">
    <name type="scientific">Mucisphaera calidilacus</name>
    <dbReference type="NCBI Taxonomy" id="2527982"/>
    <lineage>
        <taxon>Bacteria</taxon>
        <taxon>Pseudomonadati</taxon>
        <taxon>Planctomycetota</taxon>
        <taxon>Phycisphaerae</taxon>
        <taxon>Phycisphaerales</taxon>
        <taxon>Phycisphaeraceae</taxon>
        <taxon>Mucisphaera</taxon>
    </lineage>
</organism>
<dbReference type="EMBL" id="CP036280">
    <property type="protein sequence ID" value="QDU71654.1"/>
    <property type="molecule type" value="Genomic_DNA"/>
</dbReference>
<dbReference type="InterPro" id="IPR007831">
    <property type="entry name" value="T2SS_GspE_N"/>
</dbReference>
<dbReference type="FunFam" id="3.30.450.90:FF:000001">
    <property type="entry name" value="Type II secretion system ATPase GspE"/>
    <property type="match status" value="1"/>
</dbReference>
<evidence type="ECO:0000256" key="3">
    <source>
        <dbReference type="ARBA" id="ARBA00022840"/>
    </source>
</evidence>
<dbReference type="Proteomes" id="UP000320386">
    <property type="component" value="Chromosome"/>
</dbReference>
<reference evidence="5 6" key="1">
    <citation type="submission" date="2019-02" db="EMBL/GenBank/DDBJ databases">
        <title>Deep-cultivation of Planctomycetes and their phenomic and genomic characterization uncovers novel biology.</title>
        <authorList>
            <person name="Wiegand S."/>
            <person name="Jogler M."/>
            <person name="Boedeker C."/>
            <person name="Pinto D."/>
            <person name="Vollmers J."/>
            <person name="Rivas-Marin E."/>
            <person name="Kohn T."/>
            <person name="Peeters S.H."/>
            <person name="Heuer A."/>
            <person name="Rast P."/>
            <person name="Oberbeckmann S."/>
            <person name="Bunk B."/>
            <person name="Jeske O."/>
            <person name="Meyerdierks A."/>
            <person name="Storesund J.E."/>
            <person name="Kallscheuer N."/>
            <person name="Luecker S."/>
            <person name="Lage O.M."/>
            <person name="Pohl T."/>
            <person name="Merkel B.J."/>
            <person name="Hornburger P."/>
            <person name="Mueller R.-W."/>
            <person name="Bruemmer F."/>
            <person name="Labrenz M."/>
            <person name="Spormann A.M."/>
            <person name="Op den Camp H."/>
            <person name="Overmann J."/>
            <person name="Amann R."/>
            <person name="Jetten M.S.M."/>
            <person name="Mascher T."/>
            <person name="Medema M.H."/>
            <person name="Devos D.P."/>
            <person name="Kaster A.-K."/>
            <person name="Ovreas L."/>
            <person name="Rohde M."/>
            <person name="Galperin M.Y."/>
            <person name="Jogler C."/>
        </authorList>
    </citation>
    <scope>NUCLEOTIDE SEQUENCE [LARGE SCALE GENOMIC DNA]</scope>
    <source>
        <strain evidence="5 6">Pan265</strain>
    </source>
</reference>
<feature type="domain" description="AAA+ ATPase" evidence="4">
    <location>
        <begin position="327"/>
        <end position="450"/>
    </location>
</feature>
<dbReference type="Pfam" id="PF00437">
    <property type="entry name" value="T2SSE"/>
    <property type="match status" value="1"/>
</dbReference>
<dbReference type="InterPro" id="IPR003593">
    <property type="entry name" value="AAA+_ATPase"/>
</dbReference>
<sequence length="581" mass="64216">MSEASLDELRGRKLGRILTKMGHVTRGQVQEALGLQKERKSPIGQILIELGYVNADQVNLALAAQAGMQTIDPSSMDIPDEIVKLIPAEMAQAYQVLPISHDPDANQLTVALKSADNFRAVDDLRLLMGFDVKAVVAPAEALSKLIDQFYGQSDESLAELVSELAGDEAFEEFAGRGESIDIEEVMSAADDNKVRRLLNLVLLQAIKDKASDIHFEPFEDEFKMRYRIDGVLYEMIPPPPHMAIPIVSRVKVMANLDIAERRLPQDGRIELDVNGEPIDLRVAILPTMFGESVVMRVLDRGNTALELDKLGLRNDDLQDVRQLMRKPNGIVIVTGPTGSGKTTTLYSALAELNEITEKILTCEDPVEYDIDGLVQIQVNSNVGLTFAAALRSFLRQDPDIILVGETRDLETARIAVQASLTGHLVFTTLHTNDAPSSIARLLDLGLETFLITATIEGIIAQRLVRKICTRCKTEYEPTEDELSLLQLTPEEIEGRTFYRGKGCDYCNGSGYKGRQGLYEIMTLNDEMRELIMKNASTQVLTAEARKRGMRTLREAGLLALYDGSTSIEEIIKETLATEAAD</sequence>
<keyword evidence="3" id="KW-0067">ATP-binding</keyword>